<evidence type="ECO:0000259" key="1">
    <source>
        <dbReference type="PROSITE" id="PS51462"/>
    </source>
</evidence>
<feature type="domain" description="Nudix hydrolase" evidence="1">
    <location>
        <begin position="132"/>
        <end position="279"/>
    </location>
</feature>
<dbReference type="OrthoDB" id="10261522at2759"/>
<keyword evidence="3" id="KW-1185">Reference proteome</keyword>
<dbReference type="InterPro" id="IPR015797">
    <property type="entry name" value="NUDIX_hydrolase-like_dom_sf"/>
</dbReference>
<dbReference type="EMBL" id="ML991804">
    <property type="protein sequence ID" value="KAF2233700.1"/>
    <property type="molecule type" value="Genomic_DNA"/>
</dbReference>
<dbReference type="PANTHER" id="PTHR13622:SF8">
    <property type="entry name" value="THIAMIN PYROPHOSPHOKINASE 1"/>
    <property type="match status" value="1"/>
</dbReference>
<sequence length="315" mass="35294">MSRRTKYLDLIKNCDSSPEDDGKLYSSFYKLLLPDDPRAHGFMLPSTVRKMPWTSDFAIDHIARRVQVLNTGSDLSNASISAFQKLIDSAIDQDIFSILHGQHSEMYRIIGANYPVRLERFASSLFGIISRGAHLTAYTCSASGDIRIWVPRRSAHMFTYPGMLDSTVAGGVKAEDSPFDCIVHEADEEASLPEELVRRDAKSCGVLTYMGMSDPGSGGEQGLVCPDLIYAFDIELGDGVVPKPRDDEVQEFYLWDVEQVKKAMFRAEFKPNCALVMIDFFIRHGIIREDNEEDFVEIATRLHRKLPIATAPSKG</sequence>
<dbReference type="Pfam" id="PF00293">
    <property type="entry name" value="NUDIX"/>
    <property type="match status" value="1"/>
</dbReference>
<name>A0A6A6H7M6_VIRVR</name>
<protein>
    <recommendedName>
        <fullName evidence="1">Nudix hydrolase domain-containing protein</fullName>
    </recommendedName>
</protein>
<organism evidence="2 3">
    <name type="scientific">Viridothelium virens</name>
    <name type="common">Speckled blister lichen</name>
    <name type="synonym">Trypethelium virens</name>
    <dbReference type="NCBI Taxonomy" id="1048519"/>
    <lineage>
        <taxon>Eukaryota</taxon>
        <taxon>Fungi</taxon>
        <taxon>Dikarya</taxon>
        <taxon>Ascomycota</taxon>
        <taxon>Pezizomycotina</taxon>
        <taxon>Dothideomycetes</taxon>
        <taxon>Dothideomycetes incertae sedis</taxon>
        <taxon>Trypetheliales</taxon>
        <taxon>Trypetheliaceae</taxon>
        <taxon>Viridothelium</taxon>
    </lineage>
</organism>
<reference evidence="2" key="1">
    <citation type="journal article" date="2020" name="Stud. Mycol.">
        <title>101 Dothideomycetes genomes: a test case for predicting lifestyles and emergence of pathogens.</title>
        <authorList>
            <person name="Haridas S."/>
            <person name="Albert R."/>
            <person name="Binder M."/>
            <person name="Bloem J."/>
            <person name="Labutti K."/>
            <person name="Salamov A."/>
            <person name="Andreopoulos B."/>
            <person name="Baker S."/>
            <person name="Barry K."/>
            <person name="Bills G."/>
            <person name="Bluhm B."/>
            <person name="Cannon C."/>
            <person name="Castanera R."/>
            <person name="Culley D."/>
            <person name="Daum C."/>
            <person name="Ezra D."/>
            <person name="Gonzalez J."/>
            <person name="Henrissat B."/>
            <person name="Kuo A."/>
            <person name="Liang C."/>
            <person name="Lipzen A."/>
            <person name="Lutzoni F."/>
            <person name="Magnuson J."/>
            <person name="Mondo S."/>
            <person name="Nolan M."/>
            <person name="Ohm R."/>
            <person name="Pangilinan J."/>
            <person name="Park H.-J."/>
            <person name="Ramirez L."/>
            <person name="Alfaro M."/>
            <person name="Sun H."/>
            <person name="Tritt A."/>
            <person name="Yoshinaga Y."/>
            <person name="Zwiers L.-H."/>
            <person name="Turgeon B."/>
            <person name="Goodwin S."/>
            <person name="Spatafora J."/>
            <person name="Crous P."/>
            <person name="Grigoriev I."/>
        </authorList>
    </citation>
    <scope>NUCLEOTIDE SEQUENCE</scope>
    <source>
        <strain evidence="2">Tuck. ex Michener</strain>
    </source>
</reference>
<dbReference type="PANTHER" id="PTHR13622">
    <property type="entry name" value="THIAMIN PYROPHOSPHOKINASE"/>
    <property type="match status" value="1"/>
</dbReference>
<dbReference type="InterPro" id="IPR000086">
    <property type="entry name" value="NUDIX_hydrolase_dom"/>
</dbReference>
<dbReference type="FunFam" id="3.90.79.10:FF:000019">
    <property type="entry name" value="Thiamin pyrophosphokinase, putative"/>
    <property type="match status" value="1"/>
</dbReference>
<dbReference type="SUPFAM" id="SSF55811">
    <property type="entry name" value="Nudix"/>
    <property type="match status" value="1"/>
</dbReference>
<dbReference type="CDD" id="cd03676">
    <property type="entry name" value="NUDIX_Tnr3_like"/>
    <property type="match status" value="1"/>
</dbReference>
<gene>
    <name evidence="2" type="ORF">EV356DRAFT_193669</name>
</gene>
<dbReference type="GO" id="GO:0044715">
    <property type="term" value="F:8-oxo-dGDP phosphatase activity"/>
    <property type="evidence" value="ECO:0007669"/>
    <property type="project" value="UniProtKB-ARBA"/>
</dbReference>
<evidence type="ECO:0000313" key="3">
    <source>
        <dbReference type="Proteomes" id="UP000800092"/>
    </source>
</evidence>
<dbReference type="AlphaFoldDB" id="A0A6A6H7M6"/>
<dbReference type="Proteomes" id="UP000800092">
    <property type="component" value="Unassembled WGS sequence"/>
</dbReference>
<proteinExistence type="predicted"/>
<accession>A0A6A6H7M6</accession>
<evidence type="ECO:0000313" key="2">
    <source>
        <dbReference type="EMBL" id="KAF2233700.1"/>
    </source>
</evidence>
<dbReference type="PROSITE" id="PS51462">
    <property type="entry name" value="NUDIX"/>
    <property type="match status" value="1"/>
</dbReference>
<dbReference type="Gene3D" id="3.90.79.10">
    <property type="entry name" value="Nucleoside Triphosphate Pyrophosphohydrolase"/>
    <property type="match status" value="1"/>
</dbReference>